<dbReference type="InterPro" id="IPR008947">
    <property type="entry name" value="PLipase_C/P1_nuclease_dom_sf"/>
</dbReference>
<evidence type="ECO:0000313" key="10">
    <source>
        <dbReference type="Proteomes" id="UP001147733"/>
    </source>
</evidence>
<keyword evidence="10" id="KW-1185">Reference proteome</keyword>
<dbReference type="RefSeq" id="XP_056500087.1">
    <property type="nucleotide sequence ID" value="XM_056644849.1"/>
</dbReference>
<feature type="signal peptide" evidence="8">
    <location>
        <begin position="1"/>
        <end position="19"/>
    </location>
</feature>
<dbReference type="GO" id="GO:0003676">
    <property type="term" value="F:nucleic acid binding"/>
    <property type="evidence" value="ECO:0007669"/>
    <property type="project" value="InterPro"/>
</dbReference>
<dbReference type="Pfam" id="PF02265">
    <property type="entry name" value="S1-P1_nuclease"/>
    <property type="match status" value="1"/>
</dbReference>
<keyword evidence="8" id="KW-0732">Signal</keyword>
<dbReference type="EMBL" id="JAPQKT010000005">
    <property type="protein sequence ID" value="KAJ5231342.1"/>
    <property type="molecule type" value="Genomic_DNA"/>
</dbReference>
<dbReference type="OrthoDB" id="441446at2759"/>
<comment type="similarity">
    <text evidence="1">Belongs to the nuclease type I family.</text>
</comment>
<keyword evidence="6" id="KW-1015">Disulfide bond</keyword>
<dbReference type="GeneID" id="81384016"/>
<evidence type="ECO:0000256" key="4">
    <source>
        <dbReference type="ARBA" id="ARBA00022759"/>
    </source>
</evidence>
<accession>A0A9W9NZC9</accession>
<evidence type="ECO:0000256" key="2">
    <source>
        <dbReference type="ARBA" id="ARBA00022722"/>
    </source>
</evidence>
<evidence type="ECO:0000256" key="5">
    <source>
        <dbReference type="ARBA" id="ARBA00022801"/>
    </source>
</evidence>
<dbReference type="Proteomes" id="UP001147733">
    <property type="component" value="Unassembled WGS sequence"/>
</dbReference>
<dbReference type="SUPFAM" id="SSF48537">
    <property type="entry name" value="Phospholipase C/P1 nuclease"/>
    <property type="match status" value="1"/>
</dbReference>
<dbReference type="Gene3D" id="1.10.575.10">
    <property type="entry name" value="P1 Nuclease"/>
    <property type="match status" value="1"/>
</dbReference>
<dbReference type="GO" id="GO:0006308">
    <property type="term" value="P:DNA catabolic process"/>
    <property type="evidence" value="ECO:0007669"/>
    <property type="project" value="InterPro"/>
</dbReference>
<name>A0A9W9NZC9_PENCI</name>
<evidence type="ECO:0000256" key="8">
    <source>
        <dbReference type="SAM" id="SignalP"/>
    </source>
</evidence>
<evidence type="ECO:0000256" key="3">
    <source>
        <dbReference type="ARBA" id="ARBA00022723"/>
    </source>
</evidence>
<evidence type="ECO:0000256" key="6">
    <source>
        <dbReference type="ARBA" id="ARBA00023157"/>
    </source>
</evidence>
<sequence>MNSLWSFLLLSSMLQFASGWGDLGHRTVAYLAEKYLNEQGSRLVEDLITPNESFDISDAAVWADKKKFNYPFTRPWHYIDVEDRPPDSCRLSYESDCSTDGCVISAIENMTHQVQDLSLEKTQQGDALKFLMHFIGDLHQPLHVEANRRGGNDIHVCFDNRCPMKKNLHSVWDTDIPHKINGMKDKPKHNDEKEPAMKWAAKLLKSHGLRPLQAECFDTKRPLQCPMIWATETNRLNCDFVFKNGVEWLENNDLGGEYYDEAAPIVETQILKAGIRLAGWLNALATDRASSKEASSRGCFHGQYGEMRTEKEL</sequence>
<reference evidence="9" key="1">
    <citation type="submission" date="2022-11" db="EMBL/GenBank/DDBJ databases">
        <authorList>
            <person name="Petersen C."/>
        </authorList>
    </citation>
    <scope>NUCLEOTIDE SEQUENCE</scope>
    <source>
        <strain evidence="9">IBT 23319</strain>
    </source>
</reference>
<comment type="caution">
    <text evidence="9">The sequence shown here is derived from an EMBL/GenBank/DDBJ whole genome shotgun (WGS) entry which is preliminary data.</text>
</comment>
<dbReference type="AlphaFoldDB" id="A0A9W9NZC9"/>
<gene>
    <name evidence="9" type="ORF">N7469_005930</name>
</gene>
<keyword evidence="4" id="KW-0255">Endonuclease</keyword>
<dbReference type="PANTHER" id="PTHR33146:SF26">
    <property type="entry name" value="ENDONUCLEASE 4"/>
    <property type="match status" value="1"/>
</dbReference>
<evidence type="ECO:0000313" key="9">
    <source>
        <dbReference type="EMBL" id="KAJ5231342.1"/>
    </source>
</evidence>
<dbReference type="CDD" id="cd11010">
    <property type="entry name" value="S1-P1_nuclease"/>
    <property type="match status" value="1"/>
</dbReference>
<keyword evidence="2" id="KW-0540">Nuclease</keyword>
<keyword evidence="7" id="KW-0325">Glycoprotein</keyword>
<keyword evidence="3" id="KW-0479">Metal-binding</keyword>
<organism evidence="9 10">
    <name type="scientific">Penicillium citrinum</name>
    <dbReference type="NCBI Taxonomy" id="5077"/>
    <lineage>
        <taxon>Eukaryota</taxon>
        <taxon>Fungi</taxon>
        <taxon>Dikarya</taxon>
        <taxon>Ascomycota</taxon>
        <taxon>Pezizomycotina</taxon>
        <taxon>Eurotiomycetes</taxon>
        <taxon>Eurotiomycetidae</taxon>
        <taxon>Eurotiales</taxon>
        <taxon>Aspergillaceae</taxon>
        <taxon>Penicillium</taxon>
    </lineage>
</organism>
<proteinExistence type="inferred from homology"/>
<dbReference type="PANTHER" id="PTHR33146">
    <property type="entry name" value="ENDONUCLEASE 4"/>
    <property type="match status" value="1"/>
</dbReference>
<evidence type="ECO:0000256" key="1">
    <source>
        <dbReference type="ARBA" id="ARBA00009547"/>
    </source>
</evidence>
<reference evidence="9" key="2">
    <citation type="journal article" date="2023" name="IMA Fungus">
        <title>Comparative genomic study of the Penicillium genus elucidates a diverse pangenome and 15 lateral gene transfer events.</title>
        <authorList>
            <person name="Petersen C."/>
            <person name="Sorensen T."/>
            <person name="Nielsen M.R."/>
            <person name="Sondergaard T.E."/>
            <person name="Sorensen J.L."/>
            <person name="Fitzpatrick D.A."/>
            <person name="Frisvad J.C."/>
            <person name="Nielsen K.L."/>
        </authorList>
    </citation>
    <scope>NUCLEOTIDE SEQUENCE</scope>
    <source>
        <strain evidence="9">IBT 23319</strain>
    </source>
</reference>
<evidence type="ECO:0000256" key="7">
    <source>
        <dbReference type="ARBA" id="ARBA00023180"/>
    </source>
</evidence>
<dbReference type="InterPro" id="IPR003154">
    <property type="entry name" value="S1/P1nuclease"/>
</dbReference>
<keyword evidence="5" id="KW-0378">Hydrolase</keyword>
<dbReference type="GO" id="GO:0046872">
    <property type="term" value="F:metal ion binding"/>
    <property type="evidence" value="ECO:0007669"/>
    <property type="project" value="UniProtKB-KW"/>
</dbReference>
<dbReference type="GO" id="GO:0016788">
    <property type="term" value="F:hydrolase activity, acting on ester bonds"/>
    <property type="evidence" value="ECO:0007669"/>
    <property type="project" value="InterPro"/>
</dbReference>
<feature type="chain" id="PRO_5040855549" evidence="8">
    <location>
        <begin position="20"/>
        <end position="313"/>
    </location>
</feature>
<protein>
    <submittedName>
        <fullName evidence="9">Uncharacterized protein</fullName>
    </submittedName>
</protein>
<dbReference type="GO" id="GO:0004519">
    <property type="term" value="F:endonuclease activity"/>
    <property type="evidence" value="ECO:0007669"/>
    <property type="project" value="UniProtKB-KW"/>
</dbReference>